<proteinExistence type="predicted"/>
<sequence length="191" mass="21375">MAVKKSRAMTARPSNESTPSIIAEESGIVVQQQTINDSEFRPIDRAATVQAVKSFFSDRECYDGYNYQELKRMSGAWGELKSPALSATGGGSGIDNGVEQRFIKHAECLRAVQAVNHALEGCDRMCRDILVQHYIKNEPVRNVRDALHISGNATWSNLDKRACYQFAQCMEYAIDLYKVNRGLVPPLQIFL</sequence>
<accession>A0A8S5M5C0</accession>
<reference evidence="1" key="1">
    <citation type="journal article" date="2021" name="Proc. Natl. Acad. Sci. U.S.A.">
        <title>A Catalog of Tens of Thousands of Viruses from Human Metagenomes Reveals Hidden Associations with Chronic Diseases.</title>
        <authorList>
            <person name="Tisza M.J."/>
            <person name="Buck C.B."/>
        </authorList>
    </citation>
    <scope>NUCLEOTIDE SEQUENCE</scope>
    <source>
        <strain evidence="1">CtDwe1</strain>
    </source>
</reference>
<name>A0A8S5M5C0_9CAUD</name>
<protein>
    <submittedName>
        <fullName evidence="1">Transcriptional regulator</fullName>
    </submittedName>
</protein>
<dbReference type="EMBL" id="BK014827">
    <property type="protein sequence ID" value="DAD77521.1"/>
    <property type="molecule type" value="Genomic_DNA"/>
</dbReference>
<organism evidence="1">
    <name type="scientific">Siphoviridae sp. ctDwe1</name>
    <dbReference type="NCBI Taxonomy" id="2826200"/>
    <lineage>
        <taxon>Viruses</taxon>
        <taxon>Duplodnaviria</taxon>
        <taxon>Heunggongvirae</taxon>
        <taxon>Uroviricota</taxon>
        <taxon>Caudoviricetes</taxon>
    </lineage>
</organism>
<evidence type="ECO:0000313" key="1">
    <source>
        <dbReference type="EMBL" id="DAD77521.1"/>
    </source>
</evidence>